<comment type="similarity">
    <text evidence="1">Belongs to the bacterial solute-binding protein 5 family.</text>
</comment>
<feature type="non-terminal residue" evidence="5">
    <location>
        <position position="268"/>
    </location>
</feature>
<comment type="caution">
    <text evidence="5">The sequence shown here is derived from an EMBL/GenBank/DDBJ whole genome shotgun (WGS) entry which is preliminary data.</text>
</comment>
<dbReference type="Gene3D" id="3.90.76.10">
    <property type="entry name" value="Dipeptide-binding Protein, Domain 1"/>
    <property type="match status" value="1"/>
</dbReference>
<protein>
    <recommendedName>
        <fullName evidence="4">Solute-binding protein family 5 domain-containing protein</fullName>
    </recommendedName>
</protein>
<dbReference type="PANTHER" id="PTHR30290:SF9">
    <property type="entry name" value="OLIGOPEPTIDE-BINDING PROTEIN APPA"/>
    <property type="match status" value="1"/>
</dbReference>
<dbReference type="PANTHER" id="PTHR30290">
    <property type="entry name" value="PERIPLASMIC BINDING COMPONENT OF ABC TRANSPORTER"/>
    <property type="match status" value="1"/>
</dbReference>
<dbReference type="Gene3D" id="3.40.190.10">
    <property type="entry name" value="Periplasmic binding protein-like II"/>
    <property type="match status" value="1"/>
</dbReference>
<feature type="non-terminal residue" evidence="5">
    <location>
        <position position="1"/>
    </location>
</feature>
<organism evidence="5">
    <name type="scientific">marine sediment metagenome</name>
    <dbReference type="NCBI Taxonomy" id="412755"/>
    <lineage>
        <taxon>unclassified sequences</taxon>
        <taxon>metagenomes</taxon>
        <taxon>ecological metagenomes</taxon>
    </lineage>
</organism>
<proteinExistence type="inferred from homology"/>
<sequence length="268" mass="30717">GKLAAYGKELLPATEHNPIIEFQLRPGVKFHDGHIFDANDVRFTYEAIMNPDNLSPRTADYEPVKAVEVLGPLMIRIVYKRLYSPAIGTWAMGVLPEHLLNEEALKKEAQQAGKDPKSYNLRQSGFNRHPIGTGAFRFREWKSDQYIALDRYDTYWEGPPNYKRFIYRIIPDLLTQEMEFYSGTLDAYGDGVPPSGVPPHQVDRLRDDPTYQSFTGTSFGYDYIGYNTRRELFKDAEVRRALGMAIDVDKIIKYVLFNQGETMTGPFV</sequence>
<dbReference type="Gene3D" id="3.10.105.10">
    <property type="entry name" value="Dipeptide-binding Protein, Domain 3"/>
    <property type="match status" value="1"/>
</dbReference>
<evidence type="ECO:0000256" key="1">
    <source>
        <dbReference type="ARBA" id="ARBA00005695"/>
    </source>
</evidence>
<accession>X0UGY8</accession>
<evidence type="ECO:0000256" key="3">
    <source>
        <dbReference type="ARBA" id="ARBA00022729"/>
    </source>
</evidence>
<keyword evidence="3" id="KW-0732">Signal</keyword>
<feature type="domain" description="Solute-binding protein family 5" evidence="4">
    <location>
        <begin position="20"/>
        <end position="267"/>
    </location>
</feature>
<gene>
    <name evidence="5" type="ORF">S01H1_40301</name>
</gene>
<dbReference type="SUPFAM" id="SSF53850">
    <property type="entry name" value="Periplasmic binding protein-like II"/>
    <property type="match status" value="1"/>
</dbReference>
<dbReference type="GO" id="GO:1904680">
    <property type="term" value="F:peptide transmembrane transporter activity"/>
    <property type="evidence" value="ECO:0007669"/>
    <property type="project" value="TreeGrafter"/>
</dbReference>
<reference evidence="5" key="1">
    <citation type="journal article" date="2014" name="Front. Microbiol.">
        <title>High frequency of phylogenetically diverse reductive dehalogenase-homologous genes in deep subseafloor sedimentary metagenomes.</title>
        <authorList>
            <person name="Kawai M."/>
            <person name="Futagami T."/>
            <person name="Toyoda A."/>
            <person name="Takaki Y."/>
            <person name="Nishi S."/>
            <person name="Hori S."/>
            <person name="Arai W."/>
            <person name="Tsubouchi T."/>
            <person name="Morono Y."/>
            <person name="Uchiyama I."/>
            <person name="Ito T."/>
            <person name="Fujiyama A."/>
            <person name="Inagaki F."/>
            <person name="Takami H."/>
        </authorList>
    </citation>
    <scope>NUCLEOTIDE SEQUENCE</scope>
    <source>
        <strain evidence="5">Expedition CK06-06</strain>
    </source>
</reference>
<dbReference type="AlphaFoldDB" id="X0UGY8"/>
<dbReference type="GO" id="GO:0015833">
    <property type="term" value="P:peptide transport"/>
    <property type="evidence" value="ECO:0007669"/>
    <property type="project" value="TreeGrafter"/>
</dbReference>
<dbReference type="InterPro" id="IPR039424">
    <property type="entry name" value="SBP_5"/>
</dbReference>
<dbReference type="Pfam" id="PF00496">
    <property type="entry name" value="SBP_bac_5"/>
    <property type="match status" value="1"/>
</dbReference>
<dbReference type="EMBL" id="BARS01025509">
    <property type="protein sequence ID" value="GAG04954.1"/>
    <property type="molecule type" value="Genomic_DNA"/>
</dbReference>
<keyword evidence="2" id="KW-0813">Transport</keyword>
<evidence type="ECO:0000256" key="2">
    <source>
        <dbReference type="ARBA" id="ARBA00022448"/>
    </source>
</evidence>
<dbReference type="InterPro" id="IPR000914">
    <property type="entry name" value="SBP_5_dom"/>
</dbReference>
<evidence type="ECO:0000313" key="5">
    <source>
        <dbReference type="EMBL" id="GAG04954.1"/>
    </source>
</evidence>
<name>X0UGY8_9ZZZZ</name>
<evidence type="ECO:0000259" key="4">
    <source>
        <dbReference type="Pfam" id="PF00496"/>
    </source>
</evidence>